<protein>
    <submittedName>
        <fullName evidence="1">Uncharacterized protein</fullName>
    </submittedName>
</protein>
<dbReference type="Proteomes" id="UP000306196">
    <property type="component" value="Unassembled WGS sequence"/>
</dbReference>
<keyword evidence="2" id="KW-1185">Reference proteome</keyword>
<comment type="caution">
    <text evidence="1">The sequence shown here is derived from an EMBL/GenBank/DDBJ whole genome shotgun (WGS) entry which is preliminary data.</text>
</comment>
<sequence length="258" mass="27814">MDIDFDLRTIAISIGIDGVDEVVRREEPVVIGKANMKMLGSMGHVLVRFWEAQRVLMKKGGKEVEGLEVWLEGAPEFRNVPDGFGVLLRMTPSGLKLDGVLGEGGDGANGSIWPALLRLPGLRGFWEQQLRGSVLETLLSVTPQAWLVDPTPLPPGSVTAGLDVGSWADFGGQTDEFSLSSRWEAPGDFRAAGDLELTKALAAFPEERTVLTRALVNAEPGFVVATYRVDEKGTSLVEAVQLSRDEAGKWMAAPVTGK</sequence>
<dbReference type="EMBL" id="VAUV01000024">
    <property type="protein sequence ID" value="TLD68472.1"/>
    <property type="molecule type" value="Genomic_DNA"/>
</dbReference>
<accession>A0A5R8K806</accession>
<evidence type="ECO:0000313" key="2">
    <source>
        <dbReference type="Proteomes" id="UP000306196"/>
    </source>
</evidence>
<organism evidence="1 2">
    <name type="scientific">Phragmitibacter flavus</name>
    <dbReference type="NCBI Taxonomy" id="2576071"/>
    <lineage>
        <taxon>Bacteria</taxon>
        <taxon>Pseudomonadati</taxon>
        <taxon>Verrucomicrobiota</taxon>
        <taxon>Verrucomicrobiia</taxon>
        <taxon>Verrucomicrobiales</taxon>
        <taxon>Verrucomicrobiaceae</taxon>
        <taxon>Phragmitibacter</taxon>
    </lineage>
</organism>
<name>A0A5R8K806_9BACT</name>
<reference evidence="1 2" key="1">
    <citation type="submission" date="2019-05" db="EMBL/GenBank/DDBJ databases">
        <title>Verrucobacter flavum gen. nov., sp. nov. a new member of the family Verrucomicrobiaceae.</title>
        <authorList>
            <person name="Szuroczki S."/>
            <person name="Abbaszade G."/>
            <person name="Szabo A."/>
            <person name="Felfoldi T."/>
            <person name="Schumann P."/>
            <person name="Boka K."/>
            <person name="Keki Z."/>
            <person name="Toumi M."/>
            <person name="Toth E."/>
        </authorList>
    </citation>
    <scope>NUCLEOTIDE SEQUENCE [LARGE SCALE GENOMIC DNA]</scope>
    <source>
        <strain evidence="1 2">MG-N-17</strain>
    </source>
</reference>
<proteinExistence type="predicted"/>
<gene>
    <name evidence="1" type="ORF">FEM03_22475</name>
</gene>
<evidence type="ECO:0000313" key="1">
    <source>
        <dbReference type="EMBL" id="TLD68472.1"/>
    </source>
</evidence>
<dbReference type="AlphaFoldDB" id="A0A5R8K806"/>